<dbReference type="AlphaFoldDB" id="A0A1J1J1R5"/>
<dbReference type="EMBL" id="CVRI01000067">
    <property type="protein sequence ID" value="CRL06475.1"/>
    <property type="molecule type" value="Genomic_DNA"/>
</dbReference>
<proteinExistence type="predicted"/>
<protein>
    <submittedName>
        <fullName evidence="1">CLUMA_CG019830, isoform A</fullName>
    </submittedName>
</protein>
<evidence type="ECO:0000313" key="1">
    <source>
        <dbReference type="EMBL" id="CRL06475.1"/>
    </source>
</evidence>
<name>A0A1J1J1R5_9DIPT</name>
<organism evidence="1 2">
    <name type="scientific">Clunio marinus</name>
    <dbReference type="NCBI Taxonomy" id="568069"/>
    <lineage>
        <taxon>Eukaryota</taxon>
        <taxon>Metazoa</taxon>
        <taxon>Ecdysozoa</taxon>
        <taxon>Arthropoda</taxon>
        <taxon>Hexapoda</taxon>
        <taxon>Insecta</taxon>
        <taxon>Pterygota</taxon>
        <taxon>Neoptera</taxon>
        <taxon>Endopterygota</taxon>
        <taxon>Diptera</taxon>
        <taxon>Nematocera</taxon>
        <taxon>Chironomoidea</taxon>
        <taxon>Chironomidae</taxon>
        <taxon>Clunio</taxon>
    </lineage>
</organism>
<sequence length="114" mass="13197">MEKLQATLNLTLRHKYNQQPLPRHIRVHFSFPQKPGRRGLSYCCLCCFLNPSLYAYFQLDSFPKAKAKLLVSVLTYEKKGQSVARLKADNKERFNQSSMTPLVGRSVSRCFNNK</sequence>
<dbReference type="Proteomes" id="UP000183832">
    <property type="component" value="Unassembled WGS sequence"/>
</dbReference>
<reference evidence="1 2" key="1">
    <citation type="submission" date="2015-04" db="EMBL/GenBank/DDBJ databases">
        <authorList>
            <person name="Syromyatnikov M.Y."/>
            <person name="Popov V.N."/>
        </authorList>
    </citation>
    <scope>NUCLEOTIDE SEQUENCE [LARGE SCALE GENOMIC DNA]</scope>
</reference>
<keyword evidence="2" id="KW-1185">Reference proteome</keyword>
<evidence type="ECO:0000313" key="2">
    <source>
        <dbReference type="Proteomes" id="UP000183832"/>
    </source>
</evidence>
<accession>A0A1J1J1R5</accession>
<gene>
    <name evidence="1" type="ORF">CLUMA_CG019830</name>
</gene>